<reference evidence="3" key="1">
    <citation type="journal article" date="2022" name="bioRxiv">
        <title>Sequencing and chromosome-scale assembly of the giantPleurodeles waltlgenome.</title>
        <authorList>
            <person name="Brown T."/>
            <person name="Elewa A."/>
            <person name="Iarovenko S."/>
            <person name="Subramanian E."/>
            <person name="Araus A.J."/>
            <person name="Petzold A."/>
            <person name="Susuki M."/>
            <person name="Suzuki K.-i.T."/>
            <person name="Hayashi T."/>
            <person name="Toyoda A."/>
            <person name="Oliveira C."/>
            <person name="Osipova E."/>
            <person name="Leigh N.D."/>
            <person name="Simon A."/>
            <person name="Yun M.H."/>
        </authorList>
    </citation>
    <scope>NUCLEOTIDE SEQUENCE</scope>
    <source>
        <strain evidence="3">20211129_DDA</strain>
        <tissue evidence="3">Liver</tissue>
    </source>
</reference>
<proteinExistence type="predicted"/>
<evidence type="ECO:0000313" key="3">
    <source>
        <dbReference type="EMBL" id="KAJ1089529.1"/>
    </source>
</evidence>
<keyword evidence="1" id="KW-0175">Coiled coil</keyword>
<dbReference type="EMBL" id="JANPWB010000015">
    <property type="protein sequence ID" value="KAJ1089529.1"/>
    <property type="molecule type" value="Genomic_DNA"/>
</dbReference>
<dbReference type="AlphaFoldDB" id="A0AAV7LEU1"/>
<sequence length="125" mass="13702">MLAQLEGMGKDKGGRQSQVNKIVNYAQVTHGKDRVGTNTLDDTQGATENRNPQKPSMSDILDEIKGTRSELVTKIDPVAVDFTLLQADLCKLADRFTEAEDTIVVLNQEVDALKDTVSSLQKLTL</sequence>
<name>A0AAV7LEU1_PLEWA</name>
<organism evidence="3 4">
    <name type="scientific">Pleurodeles waltl</name>
    <name type="common">Iberian ribbed newt</name>
    <dbReference type="NCBI Taxonomy" id="8319"/>
    <lineage>
        <taxon>Eukaryota</taxon>
        <taxon>Metazoa</taxon>
        <taxon>Chordata</taxon>
        <taxon>Craniata</taxon>
        <taxon>Vertebrata</taxon>
        <taxon>Euteleostomi</taxon>
        <taxon>Amphibia</taxon>
        <taxon>Batrachia</taxon>
        <taxon>Caudata</taxon>
        <taxon>Salamandroidea</taxon>
        <taxon>Salamandridae</taxon>
        <taxon>Pleurodelinae</taxon>
        <taxon>Pleurodeles</taxon>
    </lineage>
</organism>
<accession>A0AAV7LEU1</accession>
<gene>
    <name evidence="3" type="ORF">NDU88_002680</name>
</gene>
<evidence type="ECO:0000256" key="1">
    <source>
        <dbReference type="SAM" id="Coils"/>
    </source>
</evidence>
<evidence type="ECO:0000313" key="4">
    <source>
        <dbReference type="Proteomes" id="UP001066276"/>
    </source>
</evidence>
<feature type="compositionally biased region" description="Polar residues" evidence="2">
    <location>
        <begin position="36"/>
        <end position="56"/>
    </location>
</feature>
<evidence type="ECO:0000256" key="2">
    <source>
        <dbReference type="SAM" id="MobiDB-lite"/>
    </source>
</evidence>
<feature type="coiled-coil region" evidence="1">
    <location>
        <begin position="96"/>
        <end position="123"/>
    </location>
</feature>
<feature type="region of interest" description="Disordered" evidence="2">
    <location>
        <begin position="33"/>
        <end position="58"/>
    </location>
</feature>
<dbReference type="Proteomes" id="UP001066276">
    <property type="component" value="Chromosome 11"/>
</dbReference>
<protein>
    <submittedName>
        <fullName evidence="3">Uncharacterized protein</fullName>
    </submittedName>
</protein>
<keyword evidence="4" id="KW-1185">Reference proteome</keyword>
<comment type="caution">
    <text evidence="3">The sequence shown here is derived from an EMBL/GenBank/DDBJ whole genome shotgun (WGS) entry which is preliminary data.</text>
</comment>